<dbReference type="Pfam" id="PF00563">
    <property type="entry name" value="EAL"/>
    <property type="match status" value="1"/>
</dbReference>
<dbReference type="SMART" id="SM00448">
    <property type="entry name" value="REC"/>
    <property type="match status" value="2"/>
</dbReference>
<dbReference type="InterPro" id="IPR050706">
    <property type="entry name" value="Cyclic-di-GMP_PDE-like"/>
</dbReference>
<dbReference type="PANTHER" id="PTHR33121">
    <property type="entry name" value="CYCLIC DI-GMP PHOSPHODIESTERASE PDEF"/>
    <property type="match status" value="1"/>
</dbReference>
<name>A0AAN1XA61_9PROT</name>
<dbReference type="PANTHER" id="PTHR33121:SF79">
    <property type="entry name" value="CYCLIC DI-GMP PHOSPHODIESTERASE PDED-RELATED"/>
    <property type="match status" value="1"/>
</dbReference>
<dbReference type="GO" id="GO:0000160">
    <property type="term" value="P:phosphorelay signal transduction system"/>
    <property type="evidence" value="ECO:0007669"/>
    <property type="project" value="InterPro"/>
</dbReference>
<dbReference type="GO" id="GO:0071111">
    <property type="term" value="F:cyclic-guanylate-specific phosphodiesterase activity"/>
    <property type="evidence" value="ECO:0007669"/>
    <property type="project" value="InterPro"/>
</dbReference>
<dbReference type="InterPro" id="IPR035919">
    <property type="entry name" value="EAL_sf"/>
</dbReference>
<dbReference type="SMART" id="SM00052">
    <property type="entry name" value="EAL"/>
    <property type="match status" value="1"/>
</dbReference>
<dbReference type="CDD" id="cd01948">
    <property type="entry name" value="EAL"/>
    <property type="match status" value="1"/>
</dbReference>
<organism evidence="4 5">
    <name type="scientific">Sideroxyarcus emersonii</name>
    <dbReference type="NCBI Taxonomy" id="2764705"/>
    <lineage>
        <taxon>Bacteria</taxon>
        <taxon>Pseudomonadati</taxon>
        <taxon>Pseudomonadota</taxon>
        <taxon>Betaproteobacteria</taxon>
        <taxon>Nitrosomonadales</taxon>
        <taxon>Gallionellaceae</taxon>
        <taxon>Sideroxyarcus</taxon>
    </lineage>
</organism>
<reference evidence="4 5" key="1">
    <citation type="journal article" date="2022" name="Int. J. Syst. Evol. Microbiol.">
        <title>&lt;i&gt;Sideroxyarcus emersonii&lt;/i&gt; gen. nov. sp. nov., a neutrophilic, microaerobic iron- and thiosulfate-oxidizing bacterium isolated from iron-rich wetland sediment.</title>
        <authorList>
            <person name="Kato S."/>
            <person name="Itoh T."/>
            <person name="Iino T."/>
            <person name="Ohkuma M."/>
        </authorList>
    </citation>
    <scope>NUCLEOTIDE SEQUENCE [LARGE SCALE GENOMIC DNA]</scope>
    <source>
        <strain evidence="4 5">MIZ01</strain>
    </source>
</reference>
<dbReference type="AlphaFoldDB" id="A0AAN1XA61"/>
<evidence type="ECO:0000259" key="2">
    <source>
        <dbReference type="PROSITE" id="PS50110"/>
    </source>
</evidence>
<feature type="domain" description="EAL" evidence="3">
    <location>
        <begin position="144"/>
        <end position="397"/>
    </location>
</feature>
<gene>
    <name evidence="4" type="ORF">MIZ01_1343</name>
</gene>
<dbReference type="Gene3D" id="3.20.20.450">
    <property type="entry name" value="EAL domain"/>
    <property type="match status" value="1"/>
</dbReference>
<dbReference type="PROSITE" id="PS50883">
    <property type="entry name" value="EAL"/>
    <property type="match status" value="1"/>
</dbReference>
<feature type="modified residue" description="4-aspartylphosphate" evidence="1">
    <location>
        <position position="463"/>
    </location>
</feature>
<accession>A0AAN1XA61</accession>
<dbReference type="Pfam" id="PF00072">
    <property type="entry name" value="Response_reg"/>
    <property type="match status" value="2"/>
</dbReference>
<dbReference type="InterPro" id="IPR001633">
    <property type="entry name" value="EAL_dom"/>
</dbReference>
<keyword evidence="1" id="KW-0597">Phosphoprotein</keyword>
<sequence>MKISELNVLIVEDDDFQRQTLSNMLRSLGVTSIFPADNGRHALEIIRSEGASNSIDVALCDLNMPEMDGMEFLRHLGHEGRNIAVIITSALDGKLLASVARMTKMYGIQLLGAIEKPILLTHLKEMLLKYDHSIKKEPQRVPSMSFTLEEILHGIRENQFVPFFQPKVDVKTGRIVGSEVLARWNHPTHGVVGPNAFISPLEKSGNIDDLTFMMLERSAAECRLLHNNGHLLTVSVNLSLVSLNDPALADRITQTVRRAGIEPQYVVLEITESSAMTDMASALENLARLCMNGFSLSIDDYGTGYSSLQQLTRIAFSELKIDQSFVKDFADNDALRIVVESSIDMAHKLRVKSVAEGVETQQDWEALKGIGCDTVQGYFIAKPMDARAFHDFVANYKTASSSLLSAQGQSKKNILVVDDDDFTRKILVRVLQDFGFDKITGADSARSAIRLLESNTFDLIITDVDMQGMNGIEFVQLIRSGKANAKHDTRIVVVTSFSQPEVIGSAFALDINGFLVKPIIPAVVYEKITHALSERPHFRAPVAYDAVRTDLKGLSGSDHRPVNSHDGAAIIIGDHKAADNKVRARRESLMQHHLSLHRLRPGMTLKENVHLKDGTLILSAGHILSELSINRLNDLKALLPAIGIKVQENP</sequence>
<dbReference type="SUPFAM" id="SSF52172">
    <property type="entry name" value="CheY-like"/>
    <property type="match status" value="2"/>
</dbReference>
<dbReference type="Proteomes" id="UP001320326">
    <property type="component" value="Chromosome"/>
</dbReference>
<protein>
    <submittedName>
        <fullName evidence="4">Regulator of RpoS</fullName>
    </submittedName>
</protein>
<dbReference type="InterPro" id="IPR011006">
    <property type="entry name" value="CheY-like_superfamily"/>
</dbReference>
<evidence type="ECO:0000313" key="5">
    <source>
        <dbReference type="Proteomes" id="UP001320326"/>
    </source>
</evidence>
<proteinExistence type="predicted"/>
<keyword evidence="5" id="KW-1185">Reference proteome</keyword>
<dbReference type="EMBL" id="AP023423">
    <property type="protein sequence ID" value="BCK87559.1"/>
    <property type="molecule type" value="Genomic_DNA"/>
</dbReference>
<dbReference type="CDD" id="cd17546">
    <property type="entry name" value="REC_hyHK_CKI1_RcsC-like"/>
    <property type="match status" value="1"/>
</dbReference>
<evidence type="ECO:0000313" key="4">
    <source>
        <dbReference type="EMBL" id="BCK87559.1"/>
    </source>
</evidence>
<feature type="domain" description="Response regulatory" evidence="2">
    <location>
        <begin position="413"/>
        <end position="532"/>
    </location>
</feature>
<dbReference type="PROSITE" id="PS50110">
    <property type="entry name" value="RESPONSE_REGULATORY"/>
    <property type="match status" value="2"/>
</dbReference>
<dbReference type="Gene3D" id="3.40.50.2300">
    <property type="match status" value="2"/>
</dbReference>
<dbReference type="SUPFAM" id="SSF141868">
    <property type="entry name" value="EAL domain-like"/>
    <property type="match status" value="1"/>
</dbReference>
<dbReference type="KEGG" id="seme:MIZ01_1343"/>
<feature type="domain" description="Response regulatory" evidence="2">
    <location>
        <begin position="7"/>
        <end position="131"/>
    </location>
</feature>
<dbReference type="InterPro" id="IPR001789">
    <property type="entry name" value="Sig_transdc_resp-reg_receiver"/>
</dbReference>
<feature type="modified residue" description="4-aspartylphosphate" evidence="1">
    <location>
        <position position="61"/>
    </location>
</feature>
<evidence type="ECO:0000259" key="3">
    <source>
        <dbReference type="PROSITE" id="PS50883"/>
    </source>
</evidence>
<evidence type="ECO:0000256" key="1">
    <source>
        <dbReference type="PROSITE-ProRule" id="PRU00169"/>
    </source>
</evidence>